<dbReference type="AlphaFoldDB" id="A0A0A9A006"/>
<reference evidence="1" key="2">
    <citation type="journal article" date="2015" name="Data Brief">
        <title>Shoot transcriptome of the giant reed, Arundo donax.</title>
        <authorList>
            <person name="Barrero R.A."/>
            <person name="Guerrero F.D."/>
            <person name="Moolhuijzen P."/>
            <person name="Goolsby J.A."/>
            <person name="Tidwell J."/>
            <person name="Bellgard S.E."/>
            <person name="Bellgard M.I."/>
        </authorList>
    </citation>
    <scope>NUCLEOTIDE SEQUENCE</scope>
    <source>
        <tissue evidence="1">Shoot tissue taken approximately 20 cm above the soil surface</tissue>
    </source>
</reference>
<evidence type="ECO:0000313" key="1">
    <source>
        <dbReference type="EMBL" id="JAD44416.1"/>
    </source>
</evidence>
<sequence>MSYRSIFLIWPPHHLFFHLHMACPLSSDHASTAPMPKAIASATLQFMPDQWRALSVSFGNTS</sequence>
<protein>
    <submittedName>
        <fullName evidence="1">Uncharacterized protein</fullName>
    </submittedName>
</protein>
<accession>A0A0A9A006</accession>
<proteinExistence type="predicted"/>
<organism evidence="1">
    <name type="scientific">Arundo donax</name>
    <name type="common">Giant reed</name>
    <name type="synonym">Donax arundinaceus</name>
    <dbReference type="NCBI Taxonomy" id="35708"/>
    <lineage>
        <taxon>Eukaryota</taxon>
        <taxon>Viridiplantae</taxon>
        <taxon>Streptophyta</taxon>
        <taxon>Embryophyta</taxon>
        <taxon>Tracheophyta</taxon>
        <taxon>Spermatophyta</taxon>
        <taxon>Magnoliopsida</taxon>
        <taxon>Liliopsida</taxon>
        <taxon>Poales</taxon>
        <taxon>Poaceae</taxon>
        <taxon>PACMAD clade</taxon>
        <taxon>Arundinoideae</taxon>
        <taxon>Arundineae</taxon>
        <taxon>Arundo</taxon>
    </lineage>
</organism>
<reference evidence="1" key="1">
    <citation type="submission" date="2014-09" db="EMBL/GenBank/DDBJ databases">
        <authorList>
            <person name="Magalhaes I.L.F."/>
            <person name="Oliveira U."/>
            <person name="Santos F.R."/>
            <person name="Vidigal T.H.D.A."/>
            <person name="Brescovit A.D."/>
            <person name="Santos A.J."/>
        </authorList>
    </citation>
    <scope>NUCLEOTIDE SEQUENCE</scope>
    <source>
        <tissue evidence="1">Shoot tissue taken approximately 20 cm above the soil surface</tissue>
    </source>
</reference>
<dbReference type="EMBL" id="GBRH01253479">
    <property type="protein sequence ID" value="JAD44416.1"/>
    <property type="molecule type" value="Transcribed_RNA"/>
</dbReference>
<name>A0A0A9A006_ARUDO</name>